<dbReference type="Pfam" id="PF02321">
    <property type="entry name" value="OEP"/>
    <property type="match status" value="2"/>
</dbReference>
<dbReference type="PANTHER" id="PTHR30026">
    <property type="entry name" value="OUTER MEMBRANE PROTEIN TOLC"/>
    <property type="match status" value="1"/>
</dbReference>
<dbReference type="EMBL" id="UINC01001003">
    <property type="protein sequence ID" value="SUZ67097.1"/>
    <property type="molecule type" value="Genomic_DNA"/>
</dbReference>
<protein>
    <recommendedName>
        <fullName evidence="9">TolC family protein</fullName>
    </recommendedName>
</protein>
<organism evidence="8">
    <name type="scientific">marine metagenome</name>
    <dbReference type="NCBI Taxonomy" id="408172"/>
    <lineage>
        <taxon>unclassified sequences</taxon>
        <taxon>metagenomes</taxon>
        <taxon>ecological metagenomes</taxon>
    </lineage>
</organism>
<dbReference type="SUPFAM" id="SSF56954">
    <property type="entry name" value="Outer membrane efflux proteins (OEP)"/>
    <property type="match status" value="1"/>
</dbReference>
<dbReference type="InterPro" id="IPR051906">
    <property type="entry name" value="TolC-like"/>
</dbReference>
<dbReference type="InterPro" id="IPR003423">
    <property type="entry name" value="OMP_efflux"/>
</dbReference>
<dbReference type="GO" id="GO:0009279">
    <property type="term" value="C:cell outer membrane"/>
    <property type="evidence" value="ECO:0007669"/>
    <property type="project" value="UniProtKB-SubCell"/>
</dbReference>
<evidence type="ECO:0000256" key="3">
    <source>
        <dbReference type="ARBA" id="ARBA00022452"/>
    </source>
</evidence>
<dbReference type="GO" id="GO:1990281">
    <property type="term" value="C:efflux pump complex"/>
    <property type="evidence" value="ECO:0007669"/>
    <property type="project" value="TreeGrafter"/>
</dbReference>
<keyword evidence="3" id="KW-1134">Transmembrane beta strand</keyword>
<evidence type="ECO:0000256" key="6">
    <source>
        <dbReference type="ARBA" id="ARBA00023237"/>
    </source>
</evidence>
<evidence type="ECO:0000256" key="4">
    <source>
        <dbReference type="ARBA" id="ARBA00022692"/>
    </source>
</evidence>
<reference evidence="8" key="1">
    <citation type="submission" date="2018-05" db="EMBL/GenBank/DDBJ databases">
        <authorList>
            <person name="Lanie J.A."/>
            <person name="Ng W.-L."/>
            <person name="Kazmierczak K.M."/>
            <person name="Andrzejewski T.M."/>
            <person name="Davidsen T.M."/>
            <person name="Wayne K.J."/>
            <person name="Tettelin H."/>
            <person name="Glass J.I."/>
            <person name="Rusch D."/>
            <person name="Podicherti R."/>
            <person name="Tsui H.-C.T."/>
            <person name="Winkler M.E."/>
        </authorList>
    </citation>
    <scope>NUCLEOTIDE SEQUENCE</scope>
</reference>
<dbReference type="GO" id="GO:0015288">
    <property type="term" value="F:porin activity"/>
    <property type="evidence" value="ECO:0007669"/>
    <property type="project" value="TreeGrafter"/>
</dbReference>
<accession>A0A381PLS0</accession>
<dbReference type="Gene3D" id="1.20.1600.10">
    <property type="entry name" value="Outer membrane efflux proteins (OEP)"/>
    <property type="match status" value="1"/>
</dbReference>
<evidence type="ECO:0000313" key="8">
    <source>
        <dbReference type="EMBL" id="SUZ67097.1"/>
    </source>
</evidence>
<sequence>MTKNIYITLFLSFSVLFGQALSVDECVRIALENKAGVKRAEQDTKIAQLNRVSAIGMLLPTLRASNSFSETTYGNSSLSTERHGAGISLSQNLFNSGNNARNVKQSNNNYFIAKENERQSKSRIILNVYTYYYQFLKNKELFTIAEKNLELSSRQLELVERRYNLGSVSKTDYLKASVQYGTAKSTLLSRRLNRDNSEQTLKNGMGILEKNIELKVRDKVNIELIVPNFNEAYEIMIQNSPELKILDAQIATAQLNLRSAWGSSFPSLNLSVGMNASSSEKITSEFFDDNYIKSANLTLSIPIFSGLKNRNSVEISKMRFGQSKMIYGSKRKDAKVSLSSLLNTLKNYEELIPIYEEVLVSAEEDLRLAQNKYELGSATILELLDAQLAVLQASSTLVTTKYDTAIQLANLDQLLGTLDKKYQ</sequence>
<keyword evidence="5" id="KW-0472">Membrane</keyword>
<evidence type="ECO:0008006" key="9">
    <source>
        <dbReference type="Google" id="ProtNLM"/>
    </source>
</evidence>
<feature type="coiled-coil region" evidence="7">
    <location>
        <begin position="331"/>
        <end position="365"/>
    </location>
</feature>
<gene>
    <name evidence="8" type="ORF">METZ01_LOCUS19951</name>
</gene>
<proteinExistence type="predicted"/>
<keyword evidence="2" id="KW-0813">Transport</keyword>
<dbReference type="AlphaFoldDB" id="A0A381PLS0"/>
<keyword evidence="6" id="KW-0998">Cell outer membrane</keyword>
<evidence type="ECO:0000256" key="7">
    <source>
        <dbReference type="SAM" id="Coils"/>
    </source>
</evidence>
<evidence type="ECO:0000256" key="1">
    <source>
        <dbReference type="ARBA" id="ARBA00004442"/>
    </source>
</evidence>
<comment type="subcellular location">
    <subcellularLocation>
        <location evidence="1">Cell outer membrane</location>
    </subcellularLocation>
</comment>
<dbReference type="GO" id="GO:0015562">
    <property type="term" value="F:efflux transmembrane transporter activity"/>
    <property type="evidence" value="ECO:0007669"/>
    <property type="project" value="InterPro"/>
</dbReference>
<evidence type="ECO:0000256" key="2">
    <source>
        <dbReference type="ARBA" id="ARBA00022448"/>
    </source>
</evidence>
<keyword evidence="7" id="KW-0175">Coiled coil</keyword>
<keyword evidence="4" id="KW-0812">Transmembrane</keyword>
<name>A0A381PLS0_9ZZZZ</name>
<dbReference type="PANTHER" id="PTHR30026:SF20">
    <property type="entry name" value="OUTER MEMBRANE PROTEIN TOLC"/>
    <property type="match status" value="1"/>
</dbReference>
<evidence type="ECO:0000256" key="5">
    <source>
        <dbReference type="ARBA" id="ARBA00023136"/>
    </source>
</evidence>